<dbReference type="SUPFAM" id="SSF161084">
    <property type="entry name" value="MAPEG domain-like"/>
    <property type="match status" value="1"/>
</dbReference>
<evidence type="ECO:0000256" key="1">
    <source>
        <dbReference type="ARBA" id="ARBA00004141"/>
    </source>
</evidence>
<evidence type="ECO:0000256" key="3">
    <source>
        <dbReference type="ARBA" id="ARBA00022989"/>
    </source>
</evidence>
<dbReference type="Pfam" id="PF01124">
    <property type="entry name" value="MAPEG"/>
    <property type="match status" value="1"/>
</dbReference>
<dbReference type="STRING" id="1314674.A0A0D7BKG6"/>
<dbReference type="PANTHER" id="PTHR10250">
    <property type="entry name" value="MICROSOMAL GLUTATHIONE S-TRANSFERASE"/>
    <property type="match status" value="1"/>
</dbReference>
<accession>A0A0D7BKG6</accession>
<name>A0A0D7BKG6_9AGAR</name>
<keyword evidence="2" id="KW-0812">Transmembrane</keyword>
<dbReference type="PANTHER" id="PTHR10250:SF26">
    <property type="entry name" value="GLUTATHIONE S-TRANSFERASE 3, MITOCHONDRIAL"/>
    <property type="match status" value="1"/>
</dbReference>
<evidence type="ECO:0000313" key="5">
    <source>
        <dbReference type="EMBL" id="KIY70690.1"/>
    </source>
</evidence>
<evidence type="ECO:0008006" key="7">
    <source>
        <dbReference type="Google" id="ProtNLM"/>
    </source>
</evidence>
<dbReference type="GO" id="GO:0004602">
    <property type="term" value="F:glutathione peroxidase activity"/>
    <property type="evidence" value="ECO:0007669"/>
    <property type="project" value="TreeGrafter"/>
</dbReference>
<dbReference type="AlphaFoldDB" id="A0A0D7BKG6"/>
<dbReference type="Proteomes" id="UP000054007">
    <property type="component" value="Unassembled WGS sequence"/>
</dbReference>
<proteinExistence type="predicted"/>
<comment type="subcellular location">
    <subcellularLocation>
        <location evidence="1">Membrane</location>
        <topology evidence="1">Multi-pass membrane protein</topology>
    </subcellularLocation>
</comment>
<protein>
    <recommendedName>
        <fullName evidence="7">Microsomal glutathione S-transferase 3</fullName>
    </recommendedName>
</protein>
<keyword evidence="3" id="KW-1133">Transmembrane helix</keyword>
<dbReference type="InterPro" id="IPR001129">
    <property type="entry name" value="Membr-assoc_MAPEG"/>
</dbReference>
<evidence type="ECO:0000256" key="2">
    <source>
        <dbReference type="ARBA" id="ARBA00022692"/>
    </source>
</evidence>
<sequence>MPFILPDGIEYVGLALISTQLVLLFQEITVGHWRKISKIKYPQLYAEKAEMEANPDAVTFNCAQRAHANTLENVPIILVGTLVTAMKYPIFAAVTCGLWSFSKFRYTRGYLKGADKRNSRGGILGSIMQLR</sequence>
<dbReference type="EMBL" id="KN880464">
    <property type="protein sequence ID" value="KIY70690.1"/>
    <property type="molecule type" value="Genomic_DNA"/>
</dbReference>
<dbReference type="InterPro" id="IPR023352">
    <property type="entry name" value="MAPEG-like_dom_sf"/>
</dbReference>
<dbReference type="Gene3D" id="1.20.120.550">
    <property type="entry name" value="Membrane associated eicosanoid/glutathione metabolism-like domain"/>
    <property type="match status" value="1"/>
</dbReference>
<dbReference type="GO" id="GO:0005635">
    <property type="term" value="C:nuclear envelope"/>
    <property type="evidence" value="ECO:0007669"/>
    <property type="project" value="TreeGrafter"/>
</dbReference>
<dbReference type="GO" id="GO:0004364">
    <property type="term" value="F:glutathione transferase activity"/>
    <property type="evidence" value="ECO:0007669"/>
    <property type="project" value="TreeGrafter"/>
</dbReference>
<dbReference type="OrthoDB" id="410651at2759"/>
<dbReference type="GO" id="GO:0005783">
    <property type="term" value="C:endoplasmic reticulum"/>
    <property type="evidence" value="ECO:0007669"/>
    <property type="project" value="TreeGrafter"/>
</dbReference>
<dbReference type="GO" id="GO:0016020">
    <property type="term" value="C:membrane"/>
    <property type="evidence" value="ECO:0007669"/>
    <property type="project" value="UniProtKB-SubCell"/>
</dbReference>
<evidence type="ECO:0000256" key="4">
    <source>
        <dbReference type="ARBA" id="ARBA00023136"/>
    </source>
</evidence>
<dbReference type="InterPro" id="IPR050997">
    <property type="entry name" value="MAPEG"/>
</dbReference>
<keyword evidence="6" id="KW-1185">Reference proteome</keyword>
<evidence type="ECO:0000313" key="6">
    <source>
        <dbReference type="Proteomes" id="UP000054007"/>
    </source>
</evidence>
<reference evidence="5 6" key="1">
    <citation type="journal article" date="2015" name="Fungal Genet. Biol.">
        <title>Evolution of novel wood decay mechanisms in Agaricales revealed by the genome sequences of Fistulina hepatica and Cylindrobasidium torrendii.</title>
        <authorList>
            <person name="Floudas D."/>
            <person name="Held B.W."/>
            <person name="Riley R."/>
            <person name="Nagy L.G."/>
            <person name="Koehler G."/>
            <person name="Ransdell A.S."/>
            <person name="Younus H."/>
            <person name="Chow J."/>
            <person name="Chiniquy J."/>
            <person name="Lipzen A."/>
            <person name="Tritt A."/>
            <person name="Sun H."/>
            <person name="Haridas S."/>
            <person name="LaButti K."/>
            <person name="Ohm R.A."/>
            <person name="Kues U."/>
            <person name="Blanchette R.A."/>
            <person name="Grigoriev I.V."/>
            <person name="Minto R.E."/>
            <person name="Hibbett D.S."/>
        </authorList>
    </citation>
    <scope>NUCLEOTIDE SEQUENCE [LARGE SCALE GENOMIC DNA]</scope>
    <source>
        <strain evidence="5 6">FP15055 ss-10</strain>
    </source>
</reference>
<gene>
    <name evidence="5" type="ORF">CYLTODRAFT_451458</name>
</gene>
<organism evidence="5 6">
    <name type="scientific">Cylindrobasidium torrendii FP15055 ss-10</name>
    <dbReference type="NCBI Taxonomy" id="1314674"/>
    <lineage>
        <taxon>Eukaryota</taxon>
        <taxon>Fungi</taxon>
        <taxon>Dikarya</taxon>
        <taxon>Basidiomycota</taxon>
        <taxon>Agaricomycotina</taxon>
        <taxon>Agaricomycetes</taxon>
        <taxon>Agaricomycetidae</taxon>
        <taxon>Agaricales</taxon>
        <taxon>Marasmiineae</taxon>
        <taxon>Physalacriaceae</taxon>
        <taxon>Cylindrobasidium</taxon>
    </lineage>
</organism>
<keyword evidence="4" id="KW-0472">Membrane</keyword>